<keyword evidence="4" id="KW-0963">Cytoplasm</keyword>
<sequence length="577" mass="65635">METNLMRHFRYFNLSVTVYRCSAHFLYLPLRSTLTQPVWYTVTKTNTRTQSNCVQAAEGLKSTWSSSDLKPPCLMMAGSEHYSDLEGDNCADWSGMDARLRSFRDFPQQVSAERLARAGFYFTGAADRVRCFSCRQTVENWCAGDVPAERHQRASPACKYLSCTHRLGPASLINGSAYDEEAEDMAYRLRTGEVVDESTYPLAPHMRGEDARARTFVSWPPAVPVRPRALAQAGLYYLGEGDRVQCFCCGGMLAGWEPGDEAWKEHERHFPHCFFILGHDVGNEPSELATERGGGPSPSMESFEDRLQSFSGLLHSVDHERLARAGFYSAGVPDRVMCFRCGGGLKDWQPEEDPWEEHAKYYPGCSFLLEEKGQEFVNSVQLRDLRRSSPTASHQNGFSRHEREHNVMQSEIAQRAVDMGLDPIKVERTILEKIRRTGEGYATVDTLVDDVLTNAMETDVEQSQQDDEDPLEKLRKLQREKQCKVCMDKDIAIVFIPCGHLVTCENCSVWKGSLKLEWIVVVHNTLPAKKKYSTKHRKRFKSAEDRESFGVDINDGVTRLESHLSRLLWFMRSRSPY</sequence>
<evidence type="ECO:0000256" key="5">
    <source>
        <dbReference type="ARBA" id="ARBA00022679"/>
    </source>
</evidence>
<dbReference type="GO" id="GO:0005634">
    <property type="term" value="C:nucleus"/>
    <property type="evidence" value="ECO:0007669"/>
    <property type="project" value="TreeGrafter"/>
</dbReference>
<keyword evidence="12" id="KW-1185">Reference proteome</keyword>
<evidence type="ECO:0000256" key="10">
    <source>
        <dbReference type="SAM" id="MobiDB-lite"/>
    </source>
</evidence>
<organism evidence="11 12">
    <name type="scientific">Synaphobranchus kaupii</name>
    <name type="common">Kaup's arrowtooth eel</name>
    <dbReference type="NCBI Taxonomy" id="118154"/>
    <lineage>
        <taxon>Eukaryota</taxon>
        <taxon>Metazoa</taxon>
        <taxon>Chordata</taxon>
        <taxon>Craniata</taxon>
        <taxon>Vertebrata</taxon>
        <taxon>Euteleostomi</taxon>
        <taxon>Actinopterygii</taxon>
        <taxon>Neopterygii</taxon>
        <taxon>Teleostei</taxon>
        <taxon>Anguilliformes</taxon>
        <taxon>Synaphobranchidae</taxon>
        <taxon>Synaphobranchus</taxon>
    </lineage>
</organism>
<comment type="subcellular location">
    <subcellularLocation>
        <location evidence="2">Cytoplasm</location>
    </subcellularLocation>
</comment>
<keyword evidence="7" id="KW-0053">Apoptosis</keyword>
<keyword evidence="6" id="KW-0879">Wnt signaling pathway</keyword>
<dbReference type="OrthoDB" id="5855668at2759"/>
<evidence type="ECO:0000256" key="3">
    <source>
        <dbReference type="ARBA" id="ARBA00012483"/>
    </source>
</evidence>
<dbReference type="GO" id="GO:0051726">
    <property type="term" value="P:regulation of cell cycle"/>
    <property type="evidence" value="ECO:0007669"/>
    <property type="project" value="TreeGrafter"/>
</dbReference>
<dbReference type="Pfam" id="PF13920">
    <property type="entry name" value="zf-C3HC4_3"/>
    <property type="match status" value="1"/>
</dbReference>
<comment type="caution">
    <text evidence="11">The sequence shown here is derived from an EMBL/GenBank/DDBJ whole genome shotgun (WGS) entry which is preliminary data.</text>
</comment>
<dbReference type="GO" id="GO:0016055">
    <property type="term" value="P:Wnt signaling pathway"/>
    <property type="evidence" value="ECO:0007669"/>
    <property type="project" value="UniProtKB-KW"/>
</dbReference>
<dbReference type="PANTHER" id="PTHR10044:SF115">
    <property type="entry name" value="E3 UBIQUITIN-PROTEIN LIGASE XIAP"/>
    <property type="match status" value="1"/>
</dbReference>
<dbReference type="GO" id="GO:0005737">
    <property type="term" value="C:cytoplasm"/>
    <property type="evidence" value="ECO:0007669"/>
    <property type="project" value="UniProtKB-SubCell"/>
</dbReference>
<accession>A0A9Q1EGJ4</accession>
<dbReference type="Proteomes" id="UP001152622">
    <property type="component" value="Chromosome 18"/>
</dbReference>
<dbReference type="Gene3D" id="1.10.8.10">
    <property type="entry name" value="DNA helicase RuvA subunit, C-terminal domain"/>
    <property type="match status" value="1"/>
</dbReference>
<dbReference type="Gene3D" id="1.10.1170.10">
    <property type="entry name" value="Inhibitor Of Apoptosis Protein (2mihbC-IAP-1), Chain A"/>
    <property type="match status" value="3"/>
</dbReference>
<evidence type="ECO:0000256" key="1">
    <source>
        <dbReference type="ARBA" id="ARBA00000900"/>
    </source>
</evidence>
<proteinExistence type="predicted"/>
<dbReference type="SMART" id="SM00238">
    <property type="entry name" value="BIR"/>
    <property type="match status" value="3"/>
</dbReference>
<dbReference type="CDD" id="cd00022">
    <property type="entry name" value="BIR"/>
    <property type="match status" value="3"/>
</dbReference>
<evidence type="ECO:0000313" key="11">
    <source>
        <dbReference type="EMBL" id="KAJ8338403.1"/>
    </source>
</evidence>
<comment type="catalytic activity">
    <reaction evidence="1">
        <text>S-ubiquitinyl-[E2 ubiquitin-conjugating enzyme]-L-cysteine + [acceptor protein]-L-lysine = [E2 ubiquitin-conjugating enzyme]-L-cysteine + N(6)-ubiquitinyl-[acceptor protein]-L-lysine.</text>
        <dbReference type="EC" id="2.3.2.27"/>
    </reaction>
</comment>
<evidence type="ECO:0000256" key="9">
    <source>
        <dbReference type="ARBA" id="ARBA00022786"/>
    </source>
</evidence>
<protein>
    <recommendedName>
        <fullName evidence="3">RING-type E3 ubiquitin transferase</fullName>
        <ecNumber evidence="3">2.3.2.27</ecNumber>
    </recommendedName>
</protein>
<dbReference type="GO" id="GO:0031398">
    <property type="term" value="P:positive regulation of protein ubiquitination"/>
    <property type="evidence" value="ECO:0007669"/>
    <property type="project" value="TreeGrafter"/>
</dbReference>
<evidence type="ECO:0000256" key="4">
    <source>
        <dbReference type="ARBA" id="ARBA00022490"/>
    </source>
</evidence>
<dbReference type="InterPro" id="IPR050784">
    <property type="entry name" value="IAP"/>
</dbReference>
<dbReference type="GO" id="GO:0006915">
    <property type="term" value="P:apoptotic process"/>
    <property type="evidence" value="ECO:0007669"/>
    <property type="project" value="UniProtKB-KW"/>
</dbReference>
<dbReference type="FunFam" id="1.10.1170.10:FF:000003">
    <property type="entry name" value="E3 ubiquitin-protein ligase XIAP"/>
    <property type="match status" value="1"/>
</dbReference>
<keyword evidence="9" id="KW-0833">Ubl conjugation pathway</keyword>
<evidence type="ECO:0000256" key="2">
    <source>
        <dbReference type="ARBA" id="ARBA00004496"/>
    </source>
</evidence>
<dbReference type="Gene3D" id="3.30.40.10">
    <property type="entry name" value="Zinc/RING finger domain, C3HC4 (zinc finger)"/>
    <property type="match status" value="1"/>
</dbReference>
<dbReference type="PROSITE" id="PS01282">
    <property type="entry name" value="BIR_REPEAT_1"/>
    <property type="match status" value="1"/>
</dbReference>
<feature type="region of interest" description="Disordered" evidence="10">
    <location>
        <begin position="386"/>
        <end position="405"/>
    </location>
</feature>
<gene>
    <name evidence="11" type="ORF">SKAU_G00373690</name>
</gene>
<dbReference type="GO" id="GO:0090263">
    <property type="term" value="P:positive regulation of canonical Wnt signaling pathway"/>
    <property type="evidence" value="ECO:0007669"/>
    <property type="project" value="TreeGrafter"/>
</dbReference>
<dbReference type="GO" id="GO:0061630">
    <property type="term" value="F:ubiquitin protein ligase activity"/>
    <property type="evidence" value="ECO:0007669"/>
    <property type="project" value="UniProtKB-EC"/>
</dbReference>
<evidence type="ECO:0000256" key="6">
    <source>
        <dbReference type="ARBA" id="ARBA00022687"/>
    </source>
</evidence>
<dbReference type="AlphaFoldDB" id="A0A9Q1EGJ4"/>
<dbReference type="PROSITE" id="PS50143">
    <property type="entry name" value="BIR_REPEAT_2"/>
    <property type="match status" value="3"/>
</dbReference>
<dbReference type="InterPro" id="IPR013083">
    <property type="entry name" value="Znf_RING/FYVE/PHD"/>
</dbReference>
<name>A0A9Q1EGJ4_SYNKA</name>
<dbReference type="Pfam" id="PF00653">
    <property type="entry name" value="BIR"/>
    <property type="match status" value="3"/>
</dbReference>
<dbReference type="GO" id="GO:0043027">
    <property type="term" value="F:cysteine-type endopeptidase inhibitor activity involved in apoptotic process"/>
    <property type="evidence" value="ECO:0007669"/>
    <property type="project" value="TreeGrafter"/>
</dbReference>
<dbReference type="SUPFAM" id="SSF57924">
    <property type="entry name" value="Inhibitor of apoptosis (IAP) repeat"/>
    <property type="match status" value="3"/>
</dbReference>
<feature type="compositionally biased region" description="Polar residues" evidence="10">
    <location>
        <begin position="388"/>
        <end position="398"/>
    </location>
</feature>
<evidence type="ECO:0000256" key="7">
    <source>
        <dbReference type="ARBA" id="ARBA00022703"/>
    </source>
</evidence>
<dbReference type="EMBL" id="JAINUF010000018">
    <property type="protein sequence ID" value="KAJ8338403.1"/>
    <property type="molecule type" value="Genomic_DNA"/>
</dbReference>
<dbReference type="GO" id="GO:0043066">
    <property type="term" value="P:negative regulation of apoptotic process"/>
    <property type="evidence" value="ECO:0007669"/>
    <property type="project" value="TreeGrafter"/>
</dbReference>
<keyword evidence="5" id="KW-0808">Transferase</keyword>
<dbReference type="CDD" id="cd14321">
    <property type="entry name" value="UBA_IAPs"/>
    <property type="match status" value="1"/>
</dbReference>
<dbReference type="PANTHER" id="PTHR10044">
    <property type="entry name" value="INHIBITOR OF APOPTOSIS"/>
    <property type="match status" value="1"/>
</dbReference>
<evidence type="ECO:0000256" key="8">
    <source>
        <dbReference type="ARBA" id="ARBA00022737"/>
    </source>
</evidence>
<keyword evidence="8" id="KW-0677">Repeat</keyword>
<evidence type="ECO:0000313" key="12">
    <source>
        <dbReference type="Proteomes" id="UP001152622"/>
    </source>
</evidence>
<dbReference type="InterPro" id="IPR001370">
    <property type="entry name" value="BIR_rpt"/>
</dbReference>
<dbReference type="EC" id="2.3.2.27" evidence="3"/>
<reference evidence="11" key="1">
    <citation type="journal article" date="2023" name="Science">
        <title>Genome structures resolve the early diversification of teleost fishes.</title>
        <authorList>
            <person name="Parey E."/>
            <person name="Louis A."/>
            <person name="Montfort J."/>
            <person name="Bouchez O."/>
            <person name="Roques C."/>
            <person name="Iampietro C."/>
            <person name="Lluch J."/>
            <person name="Castinel A."/>
            <person name="Donnadieu C."/>
            <person name="Desvignes T."/>
            <person name="Floi Bucao C."/>
            <person name="Jouanno E."/>
            <person name="Wen M."/>
            <person name="Mejri S."/>
            <person name="Dirks R."/>
            <person name="Jansen H."/>
            <person name="Henkel C."/>
            <person name="Chen W.J."/>
            <person name="Zahm M."/>
            <person name="Cabau C."/>
            <person name="Klopp C."/>
            <person name="Thompson A.W."/>
            <person name="Robinson-Rechavi M."/>
            <person name="Braasch I."/>
            <person name="Lecointre G."/>
            <person name="Bobe J."/>
            <person name="Postlethwait J.H."/>
            <person name="Berthelot C."/>
            <person name="Roest Crollius H."/>
            <person name="Guiguen Y."/>
        </authorList>
    </citation>
    <scope>NUCLEOTIDE SEQUENCE</scope>
    <source>
        <strain evidence="11">WJC10195</strain>
    </source>
</reference>